<gene>
    <name evidence="2" type="ORF">GCM10007380_16680</name>
</gene>
<dbReference type="OrthoDB" id="252257at2"/>
<dbReference type="Gene3D" id="1.25.40.10">
    <property type="entry name" value="Tetratricopeptide repeat domain"/>
    <property type="match status" value="1"/>
</dbReference>
<evidence type="ECO:0000313" key="2">
    <source>
        <dbReference type="EMBL" id="GGI13191.1"/>
    </source>
</evidence>
<comment type="caution">
    <text evidence="2">The sequence shown here is derived from an EMBL/GenBank/DDBJ whole genome shotgun (WGS) entry which is preliminary data.</text>
</comment>
<reference evidence="3" key="1">
    <citation type="journal article" date="2019" name="Int. J. Syst. Evol. Microbiol.">
        <title>The Global Catalogue of Microorganisms (GCM) 10K type strain sequencing project: providing services to taxonomists for standard genome sequencing and annotation.</title>
        <authorList>
            <consortium name="The Broad Institute Genomics Platform"/>
            <consortium name="The Broad Institute Genome Sequencing Center for Infectious Disease"/>
            <person name="Wu L."/>
            <person name="Ma J."/>
        </authorList>
    </citation>
    <scope>NUCLEOTIDE SEQUENCE [LARGE SCALE GENOMIC DNA]</scope>
    <source>
        <strain evidence="3">CGMCC 1.14993</strain>
    </source>
</reference>
<dbReference type="Gene3D" id="1.10.260.40">
    <property type="entry name" value="lambda repressor-like DNA-binding domains"/>
    <property type="match status" value="1"/>
</dbReference>
<dbReference type="Pfam" id="PF01381">
    <property type="entry name" value="HTH_3"/>
    <property type="match status" value="1"/>
</dbReference>
<evidence type="ECO:0000259" key="1">
    <source>
        <dbReference type="PROSITE" id="PS50943"/>
    </source>
</evidence>
<dbReference type="RefSeq" id="WP_087998066.1">
    <property type="nucleotide sequence ID" value="NZ_BMHB01000001.1"/>
</dbReference>
<dbReference type="AlphaFoldDB" id="A0A8J3F1B9"/>
<dbReference type="GO" id="GO:0003677">
    <property type="term" value="F:DNA binding"/>
    <property type="evidence" value="ECO:0007669"/>
    <property type="project" value="InterPro"/>
</dbReference>
<accession>A0A8J3F1B9</accession>
<organism evidence="2 3">
    <name type="scientific">Gottfriedia solisilvae</name>
    <dbReference type="NCBI Taxonomy" id="1516104"/>
    <lineage>
        <taxon>Bacteria</taxon>
        <taxon>Bacillati</taxon>
        <taxon>Bacillota</taxon>
        <taxon>Bacilli</taxon>
        <taxon>Bacillales</taxon>
        <taxon>Bacillaceae</taxon>
        <taxon>Gottfriedia</taxon>
    </lineage>
</organism>
<dbReference type="InterPro" id="IPR010982">
    <property type="entry name" value="Lambda_DNA-bd_dom_sf"/>
</dbReference>
<dbReference type="InterPro" id="IPR011990">
    <property type="entry name" value="TPR-like_helical_dom_sf"/>
</dbReference>
<dbReference type="CDD" id="cd00093">
    <property type="entry name" value="HTH_XRE"/>
    <property type="match status" value="1"/>
</dbReference>
<protein>
    <recommendedName>
        <fullName evidence="1">HTH cro/C1-type domain-containing protein</fullName>
    </recommendedName>
</protein>
<evidence type="ECO:0000313" key="3">
    <source>
        <dbReference type="Proteomes" id="UP000626244"/>
    </source>
</evidence>
<dbReference type="Proteomes" id="UP000626244">
    <property type="component" value="Unassembled WGS sequence"/>
</dbReference>
<proteinExistence type="predicted"/>
<dbReference type="SUPFAM" id="SSF47413">
    <property type="entry name" value="lambda repressor-like DNA-binding domains"/>
    <property type="match status" value="1"/>
</dbReference>
<dbReference type="EMBL" id="BMHB01000001">
    <property type="protein sequence ID" value="GGI13191.1"/>
    <property type="molecule type" value="Genomic_DNA"/>
</dbReference>
<sequence>MFDKGSIIQYFRQKKGLTQEELGHGICSKTHLSKIERGLTEVSDETISLLCARMGFDIDEEVKKLNNVQKLIESLQKQLIFQDLEKIEELIFEIEIVDFDFIIPLFIRYNLLKARYLLLINKIEDSKKILFSKLKKIEKIPQPEEDLLNHVLGIYYIQTNELHKSIKFLKNVSLESYYNQEIHYHLAMAYYYSEAYISAYYHCHKAKEFFVKTNNYERVLDTESIILMLLEEENQLDFSEINDRYENLIDIADKLKDNNRKHLLVHNFAYQLYFRGFFERSSQMYLLAMELKPGSYYNLITSKFGYMRCLFDGSLIERTSLLELIIEGKNEAKKANLYQYEYLFELYELKLAGNEEQYFSFLENTLLPYLNEISHTNYFNHYLKDLKDFYVSQKDGDKILNFIKSYSINLVLGDEKK</sequence>
<feature type="domain" description="HTH cro/C1-type" evidence="1">
    <location>
        <begin position="8"/>
        <end position="62"/>
    </location>
</feature>
<keyword evidence="3" id="KW-1185">Reference proteome</keyword>
<dbReference type="PROSITE" id="PS50943">
    <property type="entry name" value="HTH_CROC1"/>
    <property type="match status" value="1"/>
</dbReference>
<dbReference type="InterPro" id="IPR001387">
    <property type="entry name" value="Cro/C1-type_HTH"/>
</dbReference>
<name>A0A8J3F1B9_9BACI</name>
<dbReference type="SMART" id="SM00530">
    <property type="entry name" value="HTH_XRE"/>
    <property type="match status" value="1"/>
</dbReference>